<accession>A0A0F9HIQ9</accession>
<protein>
    <submittedName>
        <fullName evidence="1">Uncharacterized protein</fullName>
    </submittedName>
</protein>
<organism evidence="1">
    <name type="scientific">marine sediment metagenome</name>
    <dbReference type="NCBI Taxonomy" id="412755"/>
    <lineage>
        <taxon>unclassified sequences</taxon>
        <taxon>metagenomes</taxon>
        <taxon>ecological metagenomes</taxon>
    </lineage>
</organism>
<dbReference type="AlphaFoldDB" id="A0A0F9HIQ9"/>
<comment type="caution">
    <text evidence="1">The sequence shown here is derived from an EMBL/GenBank/DDBJ whole genome shotgun (WGS) entry which is preliminary data.</text>
</comment>
<evidence type="ECO:0000313" key="1">
    <source>
        <dbReference type="EMBL" id="KKM15286.1"/>
    </source>
</evidence>
<gene>
    <name evidence="1" type="ORF">LCGC14_1697560</name>
</gene>
<name>A0A0F9HIQ9_9ZZZZ</name>
<feature type="non-terminal residue" evidence="1">
    <location>
        <position position="166"/>
    </location>
</feature>
<sequence>MSSGFGLTEGGGHGRPRVSMWKIFKTYFNVTTRGVLKINRTVLDMQHTVWYYDDFLGDVLRSEWNAFTGSAGTGTIVTALNGKVQLNDTSAEDNSGLDWGAFYNWDPILNCVMEWKCEVDSITNLNVKMGLYKDADEYAWFHEGDANNNINYAASLNGGAGAVDAD</sequence>
<proteinExistence type="predicted"/>
<dbReference type="EMBL" id="LAZR01014942">
    <property type="protein sequence ID" value="KKM15286.1"/>
    <property type="molecule type" value="Genomic_DNA"/>
</dbReference>
<reference evidence="1" key="1">
    <citation type="journal article" date="2015" name="Nature">
        <title>Complex archaea that bridge the gap between prokaryotes and eukaryotes.</title>
        <authorList>
            <person name="Spang A."/>
            <person name="Saw J.H."/>
            <person name="Jorgensen S.L."/>
            <person name="Zaremba-Niedzwiedzka K."/>
            <person name="Martijn J."/>
            <person name="Lind A.E."/>
            <person name="van Eijk R."/>
            <person name="Schleper C."/>
            <person name="Guy L."/>
            <person name="Ettema T.J."/>
        </authorList>
    </citation>
    <scope>NUCLEOTIDE SEQUENCE</scope>
</reference>